<reference evidence="3" key="1">
    <citation type="submission" date="2018-01" db="EMBL/GenBank/DDBJ databases">
        <title>Genome sequnecing of Lactobacillus formosensis KACC 18721.</title>
        <authorList>
            <person name="Kim S.-J."/>
            <person name="Heo J."/>
        </authorList>
    </citation>
    <scope>NUCLEOTIDE SEQUENCE</scope>
    <source>
        <strain evidence="3">KACC 18721</strain>
    </source>
</reference>
<accession>A0A2P4R5G9</accession>
<dbReference type="AlphaFoldDB" id="A0A2P4R5G9"/>
<proteinExistence type="inferred from homology"/>
<dbReference type="Pfam" id="PF03780">
    <property type="entry name" value="Asp23"/>
    <property type="match status" value="1"/>
</dbReference>
<dbReference type="InterPro" id="IPR005531">
    <property type="entry name" value="Asp23"/>
</dbReference>
<gene>
    <name evidence="3" type="ORF">C2R26_08510</name>
</gene>
<name>A0A2P4R5G9_9LACO</name>
<comment type="similarity">
    <text evidence="1">Belongs to the asp23 family.</text>
</comment>
<dbReference type="PANTHER" id="PTHR34297">
    <property type="entry name" value="HYPOTHETICAL CYTOSOLIC PROTEIN-RELATED"/>
    <property type="match status" value="1"/>
</dbReference>
<comment type="caution">
    <text evidence="3">The sequence shown here is derived from an EMBL/GenBank/DDBJ whole genome shotgun (WGS) entry which is preliminary data.</text>
</comment>
<dbReference type="EMBL" id="PPWZ01000057">
    <property type="protein sequence ID" value="POH36435.1"/>
    <property type="molecule type" value="Genomic_DNA"/>
</dbReference>
<protein>
    <recommendedName>
        <fullName evidence="2">Stress response regulator gls24 homolog</fullName>
    </recommendedName>
</protein>
<evidence type="ECO:0000256" key="1">
    <source>
        <dbReference type="ARBA" id="ARBA00005721"/>
    </source>
</evidence>
<evidence type="ECO:0000313" key="3">
    <source>
        <dbReference type="EMBL" id="POH36435.1"/>
    </source>
</evidence>
<sequence>MAEQSNVNLMSNSKLTFNEDVIAKIAGMAIRDIDGVLSMNGNVFDNIADKIRTKEDLTKGIEVDVGEKQAALDLEIVLEYGKNAHLVFEQILRAVSHAVESMTGLQVVETNVYISDVMTKKDWKKTE</sequence>
<dbReference type="PANTHER" id="PTHR34297:SF3">
    <property type="entry name" value="ALKALINE SHOCK PROTEIN 23"/>
    <property type="match status" value="1"/>
</dbReference>
<evidence type="ECO:0000256" key="2">
    <source>
        <dbReference type="ARBA" id="ARBA00039575"/>
    </source>
</evidence>
<organism evidence="3">
    <name type="scientific">Companilactobacillus formosensis</name>
    <dbReference type="NCBI Taxonomy" id="1617889"/>
    <lineage>
        <taxon>Bacteria</taxon>
        <taxon>Bacillati</taxon>
        <taxon>Bacillota</taxon>
        <taxon>Bacilli</taxon>
        <taxon>Lactobacillales</taxon>
        <taxon>Lactobacillaceae</taxon>
        <taxon>Companilactobacillus</taxon>
    </lineage>
</organism>